<evidence type="ECO:0000313" key="9">
    <source>
        <dbReference type="Proteomes" id="UP000190744"/>
    </source>
</evidence>
<dbReference type="GO" id="GO:0005739">
    <property type="term" value="C:mitochondrion"/>
    <property type="evidence" value="ECO:0007669"/>
    <property type="project" value="UniProtKB-SubCell"/>
</dbReference>
<evidence type="ECO:0000256" key="4">
    <source>
        <dbReference type="ARBA" id="ARBA00022946"/>
    </source>
</evidence>
<keyword evidence="4" id="KW-0809">Transit peptide</keyword>
<evidence type="ECO:0000259" key="7">
    <source>
        <dbReference type="Pfam" id="PF01636"/>
    </source>
</evidence>
<evidence type="ECO:0000256" key="2">
    <source>
        <dbReference type="ARBA" id="ARBA00005543"/>
    </source>
</evidence>
<keyword evidence="5" id="KW-0496">Mitochondrion</keyword>
<evidence type="ECO:0000256" key="3">
    <source>
        <dbReference type="ARBA" id="ARBA00016197"/>
    </source>
</evidence>
<evidence type="ECO:0000313" key="8">
    <source>
        <dbReference type="EMBL" id="OOQ88632.1"/>
    </source>
</evidence>
<dbReference type="PANTHER" id="PTHR36091:SF1">
    <property type="entry name" value="ALTERED INHERITANCE OF MITOCHONDRIA PROTEIN 9, MITOCHONDRIAL"/>
    <property type="match status" value="1"/>
</dbReference>
<comment type="similarity">
    <text evidence="2">Belongs to the AIM9 family.</text>
</comment>
<evidence type="ECO:0000256" key="1">
    <source>
        <dbReference type="ARBA" id="ARBA00004173"/>
    </source>
</evidence>
<proteinExistence type="inferred from homology"/>
<evidence type="ECO:0000256" key="6">
    <source>
        <dbReference type="ARBA" id="ARBA00031849"/>
    </source>
</evidence>
<sequence>MWRQLSSQYLSRSIAGLWSTKFPSCSVLAARGRTSNAAVVHLNRAASQTLSIKESSTLNLIANVMFEFDAGKSEDLFRYTSGRWLVDEKAQQQLRYVKFDLDRLFHLAAAHFSDATKCVRVVKIEGNFNKALPLTMDDGNEVVAKIPCPNAGPPSLTTASEVATLKFLKDVHSGSESFSWSSDAANSVGAEYIIMEKVRGVALSETWEAMNTLEHYKIIDQVVQMEKELSNISFPAYGSLFLLDSLPATCRQYPLPPELDPEGLFCIGPSWALFSEYVLSIVQRELSHIASSGAEVQRQLHKFDESQSIDEYKSLLEKANMALPILSHDPRVTGASDPIVWHTDLHLGNIFVLPTEPSIIEGIIDWQSSQIGPLFVQARFPEFLRPPKDYTSGPHALKGQESASRSKYYEMSSLAHNQRVHNAMKLDSRLWRPFTYCQLFSHSSLVPLRQCLIRLSQDWSLLGLPGSCPFLISETELQKHDEQKLTYEDRLYLWDLVKNQLLTDDAGWVPNDLWEATEKANRELYDMFIEAMSEELTPQAAVKNWPFPPPKPIKIRG</sequence>
<dbReference type="AlphaFoldDB" id="A0A1S9RSZ1"/>
<organism evidence="8 9">
    <name type="scientific">Penicillium brasilianum</name>
    <dbReference type="NCBI Taxonomy" id="104259"/>
    <lineage>
        <taxon>Eukaryota</taxon>
        <taxon>Fungi</taxon>
        <taxon>Dikarya</taxon>
        <taxon>Ascomycota</taxon>
        <taxon>Pezizomycotina</taxon>
        <taxon>Eurotiomycetes</taxon>
        <taxon>Eurotiomycetidae</taxon>
        <taxon>Eurotiales</taxon>
        <taxon>Aspergillaceae</taxon>
        <taxon>Penicillium</taxon>
    </lineage>
</organism>
<dbReference type="Proteomes" id="UP000190744">
    <property type="component" value="Unassembled WGS sequence"/>
</dbReference>
<dbReference type="Gene3D" id="3.90.1200.10">
    <property type="match status" value="1"/>
</dbReference>
<gene>
    <name evidence="8" type="ORF">PEBR_12954</name>
</gene>
<comment type="subcellular location">
    <subcellularLocation>
        <location evidence="1">Mitochondrion</location>
    </subcellularLocation>
</comment>
<name>A0A1S9RSZ1_PENBI</name>
<dbReference type="PANTHER" id="PTHR36091">
    <property type="entry name" value="ALTERED INHERITANCE OF MITOCHONDRIA PROTEIN 9, MITOCHONDRIAL"/>
    <property type="match status" value="1"/>
</dbReference>
<dbReference type="EMBL" id="LJBN01000118">
    <property type="protein sequence ID" value="OOQ88632.1"/>
    <property type="molecule type" value="Genomic_DNA"/>
</dbReference>
<reference evidence="9" key="1">
    <citation type="submission" date="2015-09" db="EMBL/GenBank/DDBJ databases">
        <authorList>
            <person name="Fill T.P."/>
            <person name="Baretta J.F."/>
            <person name="de Almeida L.G."/>
            <person name="Rocha M."/>
            <person name="de Souza D.H."/>
            <person name="Malavazi I."/>
            <person name="Cerdeira L.T."/>
            <person name="Hong H."/>
            <person name="Samborskyy M."/>
            <person name="de Vasconcelos A.T."/>
            <person name="Leadlay P."/>
            <person name="Rodrigues-Filho E."/>
        </authorList>
    </citation>
    <scope>NUCLEOTIDE SEQUENCE [LARGE SCALE GENOMIC DNA]</scope>
    <source>
        <strain evidence="9">LaBioMMi 136</strain>
    </source>
</reference>
<protein>
    <recommendedName>
        <fullName evidence="3">Altered inheritance of mitochondria protein 9, mitochondrial</fullName>
    </recommendedName>
    <alternativeName>
        <fullName evidence="6">Found in mitochondrial proteome protein 29</fullName>
    </alternativeName>
</protein>
<evidence type="ECO:0000256" key="5">
    <source>
        <dbReference type="ARBA" id="ARBA00023128"/>
    </source>
</evidence>
<dbReference type="InterPro" id="IPR011009">
    <property type="entry name" value="Kinase-like_dom_sf"/>
</dbReference>
<dbReference type="SUPFAM" id="SSF56112">
    <property type="entry name" value="Protein kinase-like (PK-like)"/>
    <property type="match status" value="1"/>
</dbReference>
<dbReference type="InterPro" id="IPR051035">
    <property type="entry name" value="Mito_inheritance_9"/>
</dbReference>
<dbReference type="InterPro" id="IPR002575">
    <property type="entry name" value="Aminoglycoside_PTrfase"/>
</dbReference>
<feature type="domain" description="Aminoglycoside phosphotransferase" evidence="7">
    <location>
        <begin position="153"/>
        <end position="374"/>
    </location>
</feature>
<accession>A0A1S9RSZ1</accession>
<comment type="caution">
    <text evidence="8">The sequence shown here is derived from an EMBL/GenBank/DDBJ whole genome shotgun (WGS) entry which is preliminary data.</text>
</comment>
<dbReference type="Pfam" id="PF01636">
    <property type="entry name" value="APH"/>
    <property type="match status" value="1"/>
</dbReference>